<evidence type="ECO:0000259" key="5">
    <source>
        <dbReference type="PROSITE" id="PS50931"/>
    </source>
</evidence>
<evidence type="ECO:0000256" key="2">
    <source>
        <dbReference type="ARBA" id="ARBA00023015"/>
    </source>
</evidence>
<dbReference type="PRINTS" id="PR00039">
    <property type="entry name" value="HTHLYSR"/>
</dbReference>
<evidence type="ECO:0000256" key="4">
    <source>
        <dbReference type="ARBA" id="ARBA00023163"/>
    </source>
</evidence>
<evidence type="ECO:0000313" key="6">
    <source>
        <dbReference type="EMBL" id="GLO68014.1"/>
    </source>
</evidence>
<dbReference type="RefSeq" id="WP_069684915.1">
    <property type="nucleotide sequence ID" value="NZ_BSKO01000001.1"/>
</dbReference>
<evidence type="ECO:0000256" key="1">
    <source>
        <dbReference type="ARBA" id="ARBA00009437"/>
    </source>
</evidence>
<dbReference type="SUPFAM" id="SSF53850">
    <property type="entry name" value="Periplasmic binding protein-like II"/>
    <property type="match status" value="1"/>
</dbReference>
<keyword evidence="3" id="KW-0238">DNA-binding</keyword>
<dbReference type="PROSITE" id="PS50931">
    <property type="entry name" value="HTH_LYSR"/>
    <property type="match status" value="1"/>
</dbReference>
<comment type="similarity">
    <text evidence="1">Belongs to the LysR transcriptional regulatory family.</text>
</comment>
<name>A0ABQ5TQR0_9BACI</name>
<dbReference type="Proteomes" id="UP001275436">
    <property type="component" value="Unassembled WGS sequence"/>
</dbReference>
<dbReference type="Pfam" id="PF03466">
    <property type="entry name" value="LysR_substrate"/>
    <property type="match status" value="1"/>
</dbReference>
<dbReference type="PANTHER" id="PTHR30126:SF100">
    <property type="entry name" value="LYSR-FAMILY TRANSCRIPTIONAL REGULATOR"/>
    <property type="match status" value="1"/>
</dbReference>
<reference evidence="6 7" key="1">
    <citation type="submission" date="2023-02" db="EMBL/GenBank/DDBJ databases">
        <title>Oceanobacillus kimchii IFOP_LL358 isolated form Alexandrium catenella lab strain.</title>
        <authorList>
            <person name="Gajardo G."/>
            <person name="Ueki S."/>
            <person name="Maruyama F."/>
        </authorList>
    </citation>
    <scope>NUCLEOTIDE SEQUENCE [LARGE SCALE GENOMIC DNA]</scope>
    <source>
        <strain evidence="6 7">IFOP_LL358</strain>
    </source>
</reference>
<dbReference type="SUPFAM" id="SSF46785">
    <property type="entry name" value="Winged helix' DNA-binding domain"/>
    <property type="match status" value="1"/>
</dbReference>
<dbReference type="PANTHER" id="PTHR30126">
    <property type="entry name" value="HTH-TYPE TRANSCRIPTIONAL REGULATOR"/>
    <property type="match status" value="1"/>
</dbReference>
<dbReference type="InterPro" id="IPR005119">
    <property type="entry name" value="LysR_subst-bd"/>
</dbReference>
<dbReference type="CDD" id="cd05466">
    <property type="entry name" value="PBP2_LTTR_substrate"/>
    <property type="match status" value="1"/>
</dbReference>
<keyword evidence="4" id="KW-0804">Transcription</keyword>
<protein>
    <submittedName>
        <fullName evidence="6">LysR family transcriptional regulator</fullName>
    </submittedName>
</protein>
<dbReference type="Pfam" id="PF00126">
    <property type="entry name" value="HTH_1"/>
    <property type="match status" value="1"/>
</dbReference>
<accession>A0ABQ5TQR0</accession>
<keyword evidence="7" id="KW-1185">Reference proteome</keyword>
<organism evidence="6 7">
    <name type="scientific">Oceanobacillus kimchii</name>
    <dbReference type="NCBI Taxonomy" id="746691"/>
    <lineage>
        <taxon>Bacteria</taxon>
        <taxon>Bacillati</taxon>
        <taxon>Bacillota</taxon>
        <taxon>Bacilli</taxon>
        <taxon>Bacillales</taxon>
        <taxon>Bacillaceae</taxon>
        <taxon>Oceanobacillus</taxon>
    </lineage>
</organism>
<sequence length="295" mass="33246">MEIKYLQTFLVACETMNFTKTAAKLQYAQSSVTAQIKSLEQDLGTPLFERLGKKLVLTQAGKHLKKYAHQIVHLTDEARTTIDAGGKKGTIIVGAQESQCTYRLPELLKSFKTKYPLVNLIFKPAHSDESATKSLLKGELDLAFIMDTSKSNPYLETIPLLQERLMLVASPSNSLVSKPTVLPDDLQEETVLLTERGCSYRNIFEQKMYEHEVSPKNTLEFVSLEAIKKCVVANLGVAMLPEMTVSKEIKEGVLVKLNWNVQMYLLTTQMALHKDKWMTPQLQDFVQLTTTHFSA</sequence>
<dbReference type="InterPro" id="IPR036390">
    <property type="entry name" value="WH_DNA-bd_sf"/>
</dbReference>
<feature type="domain" description="HTH lysR-type" evidence="5">
    <location>
        <begin position="1"/>
        <end position="58"/>
    </location>
</feature>
<evidence type="ECO:0000313" key="7">
    <source>
        <dbReference type="Proteomes" id="UP001275436"/>
    </source>
</evidence>
<dbReference type="Gene3D" id="1.10.10.10">
    <property type="entry name" value="Winged helix-like DNA-binding domain superfamily/Winged helix DNA-binding domain"/>
    <property type="match status" value="1"/>
</dbReference>
<comment type="caution">
    <text evidence="6">The sequence shown here is derived from an EMBL/GenBank/DDBJ whole genome shotgun (WGS) entry which is preliminary data.</text>
</comment>
<dbReference type="EMBL" id="BSKO01000001">
    <property type="protein sequence ID" value="GLO68014.1"/>
    <property type="molecule type" value="Genomic_DNA"/>
</dbReference>
<gene>
    <name evidence="6" type="ORF">MACH08_37980</name>
</gene>
<keyword evidence="2" id="KW-0805">Transcription regulation</keyword>
<proteinExistence type="inferred from homology"/>
<dbReference type="InterPro" id="IPR000847">
    <property type="entry name" value="LysR_HTH_N"/>
</dbReference>
<dbReference type="Gene3D" id="3.40.190.290">
    <property type="match status" value="1"/>
</dbReference>
<evidence type="ECO:0000256" key="3">
    <source>
        <dbReference type="ARBA" id="ARBA00023125"/>
    </source>
</evidence>
<dbReference type="InterPro" id="IPR036388">
    <property type="entry name" value="WH-like_DNA-bd_sf"/>
</dbReference>